<feature type="compositionally biased region" description="Pro residues" evidence="15">
    <location>
        <begin position="786"/>
        <end position="796"/>
    </location>
</feature>
<dbReference type="InterPro" id="IPR005467">
    <property type="entry name" value="His_kinase_dom"/>
</dbReference>
<dbReference type="CDD" id="cd17546">
    <property type="entry name" value="REC_hyHK_CKI1_RcsC-like"/>
    <property type="match status" value="1"/>
</dbReference>
<feature type="region of interest" description="Disordered" evidence="15">
    <location>
        <begin position="786"/>
        <end position="831"/>
    </location>
</feature>
<evidence type="ECO:0000256" key="6">
    <source>
        <dbReference type="ARBA" id="ARBA00022692"/>
    </source>
</evidence>
<dbReference type="Proteomes" id="UP001156831">
    <property type="component" value="Unassembled WGS sequence"/>
</dbReference>
<evidence type="ECO:0000259" key="19">
    <source>
        <dbReference type="PROSITE" id="PS50894"/>
    </source>
</evidence>
<evidence type="ECO:0000256" key="12">
    <source>
        <dbReference type="PROSITE-ProRule" id="PRU00110"/>
    </source>
</evidence>
<evidence type="ECO:0000259" key="17">
    <source>
        <dbReference type="PROSITE" id="PS50109"/>
    </source>
</evidence>
<evidence type="ECO:0000256" key="3">
    <source>
        <dbReference type="ARBA" id="ARBA00012438"/>
    </source>
</evidence>
<keyword evidence="11 16" id="KW-0472">Membrane</keyword>
<dbReference type="CDD" id="cd16922">
    <property type="entry name" value="HATPase_EvgS-ArcB-TorS-like"/>
    <property type="match status" value="1"/>
</dbReference>
<dbReference type="SMART" id="SM00448">
    <property type="entry name" value="REC"/>
    <property type="match status" value="1"/>
</dbReference>
<organism evidence="20 21">
    <name type="scientific">Luteimonas rhizosphaericola</name>
    <dbReference type="NCBI Taxonomy" id="3042024"/>
    <lineage>
        <taxon>Bacteria</taxon>
        <taxon>Pseudomonadati</taxon>
        <taxon>Pseudomonadota</taxon>
        <taxon>Gammaproteobacteria</taxon>
        <taxon>Lysobacterales</taxon>
        <taxon>Lysobacteraceae</taxon>
        <taxon>Luteimonas</taxon>
    </lineage>
</organism>
<dbReference type="InterPro" id="IPR003594">
    <property type="entry name" value="HATPase_dom"/>
</dbReference>
<comment type="caution">
    <text evidence="20">The sequence shown here is derived from an EMBL/GenBank/DDBJ whole genome shotgun (WGS) entry which is preliminary data.</text>
</comment>
<feature type="transmembrane region" description="Helical" evidence="16">
    <location>
        <begin position="12"/>
        <end position="34"/>
    </location>
</feature>
<evidence type="ECO:0000256" key="4">
    <source>
        <dbReference type="ARBA" id="ARBA00022475"/>
    </source>
</evidence>
<dbReference type="SUPFAM" id="SSF52172">
    <property type="entry name" value="CheY-like"/>
    <property type="match status" value="1"/>
</dbReference>
<dbReference type="Gene3D" id="3.30.565.10">
    <property type="entry name" value="Histidine kinase-like ATPase, C-terminal domain"/>
    <property type="match status" value="1"/>
</dbReference>
<dbReference type="SMART" id="SM00073">
    <property type="entry name" value="HPT"/>
    <property type="match status" value="1"/>
</dbReference>
<evidence type="ECO:0000256" key="16">
    <source>
        <dbReference type="SAM" id="Phobius"/>
    </source>
</evidence>
<feature type="region of interest" description="Disordered" evidence="15">
    <location>
        <begin position="476"/>
        <end position="496"/>
    </location>
</feature>
<name>A0ABT6JKD4_9GAMM</name>
<feature type="region of interest" description="Disordered" evidence="15">
    <location>
        <begin position="705"/>
        <end position="769"/>
    </location>
</feature>
<evidence type="ECO:0000256" key="11">
    <source>
        <dbReference type="ARBA" id="ARBA00023136"/>
    </source>
</evidence>
<dbReference type="CDD" id="cd00082">
    <property type="entry name" value="HisKA"/>
    <property type="match status" value="1"/>
</dbReference>
<dbReference type="InterPro" id="IPR011006">
    <property type="entry name" value="CheY-like_superfamily"/>
</dbReference>
<feature type="domain" description="Response regulatory" evidence="18">
    <location>
        <begin position="514"/>
        <end position="634"/>
    </location>
</feature>
<feature type="compositionally biased region" description="Low complexity" evidence="15">
    <location>
        <begin position="672"/>
        <end position="683"/>
    </location>
</feature>
<keyword evidence="9 16" id="KW-1133">Transmembrane helix</keyword>
<gene>
    <name evidence="20" type="ORF">QFW80_11455</name>
</gene>
<keyword evidence="21" id="KW-1185">Reference proteome</keyword>
<evidence type="ECO:0000256" key="7">
    <source>
        <dbReference type="ARBA" id="ARBA00022741"/>
    </source>
</evidence>
<dbReference type="PANTHER" id="PTHR45339">
    <property type="entry name" value="HYBRID SIGNAL TRANSDUCTION HISTIDINE KINASE J"/>
    <property type="match status" value="1"/>
</dbReference>
<dbReference type="SUPFAM" id="SSF55874">
    <property type="entry name" value="ATPase domain of HSP90 chaperone/DNA topoisomerase II/histidine kinase"/>
    <property type="match status" value="1"/>
</dbReference>
<dbReference type="EMBL" id="JARXRN010000025">
    <property type="protein sequence ID" value="MDH5831131.1"/>
    <property type="molecule type" value="Genomic_DNA"/>
</dbReference>
<dbReference type="Pfam" id="PF02518">
    <property type="entry name" value="HATPase_c"/>
    <property type="match status" value="1"/>
</dbReference>
<keyword evidence="6 16" id="KW-0812">Transmembrane</keyword>
<feature type="modified residue" description="Phosphohistidine" evidence="12">
    <location>
        <position position="888"/>
    </location>
</feature>
<feature type="compositionally biased region" description="Low complexity" evidence="15">
    <location>
        <begin position="719"/>
        <end position="758"/>
    </location>
</feature>
<feature type="domain" description="Histidine kinase" evidence="17">
    <location>
        <begin position="120"/>
        <end position="341"/>
    </location>
</feature>
<evidence type="ECO:0000259" key="18">
    <source>
        <dbReference type="PROSITE" id="PS50110"/>
    </source>
</evidence>
<comment type="catalytic activity">
    <reaction evidence="1">
        <text>ATP + protein L-histidine = ADP + protein N-phospho-L-histidine.</text>
        <dbReference type="EC" id="2.7.13.3"/>
    </reaction>
</comment>
<comment type="subcellular location">
    <subcellularLocation>
        <location evidence="2">Cell membrane</location>
        <topology evidence="2">Multi-pass membrane protein</topology>
    </subcellularLocation>
</comment>
<evidence type="ECO:0000256" key="15">
    <source>
        <dbReference type="SAM" id="MobiDB-lite"/>
    </source>
</evidence>
<dbReference type="InterPro" id="IPR036890">
    <property type="entry name" value="HATPase_C_sf"/>
</dbReference>
<evidence type="ECO:0000313" key="21">
    <source>
        <dbReference type="Proteomes" id="UP001156831"/>
    </source>
</evidence>
<accession>A0ABT6JKD4</accession>
<dbReference type="InterPro" id="IPR036097">
    <property type="entry name" value="HisK_dim/P_sf"/>
</dbReference>
<evidence type="ECO:0000256" key="5">
    <source>
        <dbReference type="ARBA" id="ARBA00022553"/>
    </source>
</evidence>
<dbReference type="SMART" id="SM00388">
    <property type="entry name" value="HisKA"/>
    <property type="match status" value="1"/>
</dbReference>
<evidence type="ECO:0000256" key="10">
    <source>
        <dbReference type="ARBA" id="ARBA00023012"/>
    </source>
</evidence>
<dbReference type="Pfam" id="PF01627">
    <property type="entry name" value="Hpt"/>
    <property type="match status" value="1"/>
</dbReference>
<dbReference type="InterPro" id="IPR008207">
    <property type="entry name" value="Sig_transdc_His_kin_Hpt_dom"/>
</dbReference>
<dbReference type="InterPro" id="IPR004358">
    <property type="entry name" value="Sig_transdc_His_kin-like_C"/>
</dbReference>
<dbReference type="Gene3D" id="1.20.120.160">
    <property type="entry name" value="HPT domain"/>
    <property type="match status" value="1"/>
</dbReference>
<dbReference type="SUPFAM" id="SSF47226">
    <property type="entry name" value="Histidine-containing phosphotransfer domain, HPT domain"/>
    <property type="match status" value="1"/>
</dbReference>
<evidence type="ECO:0000256" key="14">
    <source>
        <dbReference type="SAM" id="Coils"/>
    </source>
</evidence>
<feature type="transmembrane region" description="Helical" evidence="16">
    <location>
        <begin position="40"/>
        <end position="60"/>
    </location>
</feature>
<evidence type="ECO:0000256" key="1">
    <source>
        <dbReference type="ARBA" id="ARBA00000085"/>
    </source>
</evidence>
<feature type="domain" description="HPt" evidence="19">
    <location>
        <begin position="849"/>
        <end position="942"/>
    </location>
</feature>
<dbReference type="InterPro" id="IPR003661">
    <property type="entry name" value="HisK_dim/P_dom"/>
</dbReference>
<dbReference type="Gene3D" id="3.40.50.2300">
    <property type="match status" value="1"/>
</dbReference>
<dbReference type="SUPFAM" id="SSF47384">
    <property type="entry name" value="Homodimeric domain of signal transducing histidine kinase"/>
    <property type="match status" value="1"/>
</dbReference>
<feature type="coiled-coil region" evidence="14">
    <location>
        <begin position="69"/>
        <end position="113"/>
    </location>
</feature>
<dbReference type="Gene3D" id="1.10.287.130">
    <property type="match status" value="1"/>
</dbReference>
<keyword evidence="14" id="KW-0175">Coiled coil</keyword>
<dbReference type="Pfam" id="PF00512">
    <property type="entry name" value="HisKA"/>
    <property type="match status" value="1"/>
</dbReference>
<sequence>MAMISNARPSSAMLRWFTLGAAGGAAVTMAMHVLGMEGPWQGFALVLALLAVFASIAVFYNIRSREHELAEARERSQRDEQLLGELQRELERHAQLEQELRHAKQAAESAVMAKGEFLATMSHEIRTPLNGIVPMLDLLMHARLAADHAELVRTAYLSSQQMLRIVDDILDYSKLEADRLELETTGFNLRELLEGVLQLMERPAQSKGLRLHMQLDPGVRLPVRGDPVRLRQVLGNLVSNAVKFTERGSITVSLRKTGETASQHQLRFEVRDTGIGISQAAQSRLFQAFSQADASTTRLYGGTGLGLAISRRIVELMGGRIGVDSEAGHGATFWFEIPLLKVQGDMQAEDKTPQGGRLLLLSADPRLRLRLSMLLPNWGLRVTSVETTQEALDRLRNAANQGPPWAYSIVLADLAGMRNTALALHRNLGRQSVYGELRLVCLYGDDPVADELQRSVTLLSRQAPDPDLRAALFESTASEQAVPAPPSPEDSAPSPATAAAQAVNLDKFAVRKPRVLLVEDNPVNLMVGQRLLGVLGITCDTASNGEAALLRMSASRYDIVLMDCQMPVMDGYTATQRWRDNEAASGDGRRLPIIAMTANAMAGDRQKCLDAGMDDYLPKPVTRSELERCLHRWWDPDQISVPAEFADLVGGGPTPEPVTPTSLDPQLLGLPTTDAPAPAAAVTQASAGAGDAASATRIEAGAAAAHAQADAAGRPSPDTAPATAHVAPPAATTPGPGATSSAPTPAWTSAPSTAAPAPRVGPPDANPAPAAIPAATAVLAAQPPIARTPPAVPQPPAAAAGTSSRTAPPPANAAAAPAARSASAAPEPPKRPLAVVLDPEILDDLQAMLGEEVDRLVDVFLEDTPRLIRALEHAATGPDYEALRDAAHSLKSSSANLGAMSLSAAAKRVELASREKSLERPAVAVALIANEFARARQQLLARRPASQT</sequence>
<dbReference type="PROSITE" id="PS50894">
    <property type="entry name" value="HPT"/>
    <property type="match status" value="1"/>
</dbReference>
<keyword evidence="5 13" id="KW-0597">Phosphoprotein</keyword>
<dbReference type="Pfam" id="PF00072">
    <property type="entry name" value="Response_reg"/>
    <property type="match status" value="1"/>
</dbReference>
<dbReference type="RefSeq" id="WP_280602090.1">
    <property type="nucleotide sequence ID" value="NZ_JARXRN010000025.1"/>
</dbReference>
<dbReference type="SMART" id="SM00387">
    <property type="entry name" value="HATPase_c"/>
    <property type="match status" value="1"/>
</dbReference>
<evidence type="ECO:0000256" key="2">
    <source>
        <dbReference type="ARBA" id="ARBA00004651"/>
    </source>
</evidence>
<dbReference type="CDD" id="cd00088">
    <property type="entry name" value="HPT"/>
    <property type="match status" value="1"/>
</dbReference>
<dbReference type="InterPro" id="IPR001789">
    <property type="entry name" value="Sig_transdc_resp-reg_receiver"/>
</dbReference>
<dbReference type="PROSITE" id="PS50110">
    <property type="entry name" value="RESPONSE_REGULATORY"/>
    <property type="match status" value="1"/>
</dbReference>
<evidence type="ECO:0000256" key="9">
    <source>
        <dbReference type="ARBA" id="ARBA00022989"/>
    </source>
</evidence>
<feature type="compositionally biased region" description="Low complexity" evidence="15">
    <location>
        <begin position="797"/>
        <end position="825"/>
    </location>
</feature>
<reference evidence="20 21" key="1">
    <citation type="submission" date="2023-04" db="EMBL/GenBank/DDBJ databases">
        <title>Luteimonas sp. M1R5S18.</title>
        <authorList>
            <person name="Sun J.-Q."/>
        </authorList>
    </citation>
    <scope>NUCLEOTIDE SEQUENCE [LARGE SCALE GENOMIC DNA]</scope>
    <source>
        <strain evidence="20 21">M1R5S18</strain>
    </source>
</reference>
<dbReference type="EC" id="2.7.13.3" evidence="3"/>
<keyword evidence="8 20" id="KW-0067">ATP-binding</keyword>
<proteinExistence type="predicted"/>
<evidence type="ECO:0000256" key="13">
    <source>
        <dbReference type="PROSITE-ProRule" id="PRU00169"/>
    </source>
</evidence>
<evidence type="ECO:0000313" key="20">
    <source>
        <dbReference type="EMBL" id="MDH5831131.1"/>
    </source>
</evidence>
<keyword evidence="10" id="KW-0902">Two-component regulatory system</keyword>
<evidence type="ECO:0000256" key="8">
    <source>
        <dbReference type="ARBA" id="ARBA00022840"/>
    </source>
</evidence>
<feature type="region of interest" description="Disordered" evidence="15">
    <location>
        <begin position="645"/>
        <end position="683"/>
    </location>
</feature>
<dbReference type="GO" id="GO:0005524">
    <property type="term" value="F:ATP binding"/>
    <property type="evidence" value="ECO:0007669"/>
    <property type="project" value="UniProtKB-KW"/>
</dbReference>
<keyword evidence="4" id="KW-1003">Cell membrane</keyword>
<dbReference type="InterPro" id="IPR036641">
    <property type="entry name" value="HPT_dom_sf"/>
</dbReference>
<feature type="modified residue" description="4-aspartylphosphate" evidence="13">
    <location>
        <position position="563"/>
    </location>
</feature>
<dbReference type="PROSITE" id="PS50109">
    <property type="entry name" value="HIS_KIN"/>
    <property type="match status" value="1"/>
</dbReference>
<dbReference type="PRINTS" id="PR00344">
    <property type="entry name" value="BCTRLSENSOR"/>
</dbReference>
<keyword evidence="7" id="KW-0547">Nucleotide-binding</keyword>
<dbReference type="PANTHER" id="PTHR45339:SF1">
    <property type="entry name" value="HYBRID SIGNAL TRANSDUCTION HISTIDINE KINASE J"/>
    <property type="match status" value="1"/>
</dbReference>
<protein>
    <recommendedName>
        <fullName evidence="3">histidine kinase</fullName>
        <ecNumber evidence="3">2.7.13.3</ecNumber>
    </recommendedName>
</protein>